<keyword evidence="4" id="KW-0547">Nucleotide-binding</keyword>
<feature type="compositionally biased region" description="Low complexity" evidence="9">
    <location>
        <begin position="503"/>
        <end position="514"/>
    </location>
</feature>
<dbReference type="InterPro" id="IPR028375">
    <property type="entry name" value="KA1/Ssp2_C"/>
</dbReference>
<comment type="caution">
    <text evidence="11">The sequence shown here is derived from an EMBL/GenBank/DDBJ whole genome shotgun (WGS) entry which is preliminary data.</text>
</comment>
<evidence type="ECO:0000259" key="10">
    <source>
        <dbReference type="PROSITE" id="PS50032"/>
    </source>
</evidence>
<dbReference type="Gene3D" id="3.30.310.80">
    <property type="entry name" value="Kinase associated domain 1, KA1"/>
    <property type="match status" value="1"/>
</dbReference>
<sequence length="668" mass="73922">MIARKRAKSLQNSNSNAAETFKQHSNPGQYVTPQIEQNPVFNVTSPHPNMVHEPQNRIVTQPVPQQYQHTNKNGVGQYQSENNTQNLQPAPLLSSSSNKGQVPPLKNPKQIQSETESHNPDMSIHVPNPAFNLPFPEAAYTSPHEDVSSHSFNRHAANPINESTPPPQQQPSPIGESGINSLMRKISTGNKRKDDVHRVASVKVTSKEKQQLQVPSASNQLSMSSATRKHIPHHQRATSAYTASIFNPENMQRQDQKPLQHSSSMRKYHPSARANSMGHSRKHSLTFTKSGTYTVDKNAPPLPSFNTNGTDYDGFFDDEMDNIVFDDNEKPMAKLTDKEIIEQFEKAPPNSMPSIEYPKTLFLKGFFSVQTTSTKPLPIIRYDIITVLPQLGVKFVEVKGGFICVHYPSIIDSPKKPFKSHTRASSISSPAKSIHEQQYHQPGIDNVMDDNNGNSNYVDHEGHLNKTNDTDGLKTPTLSDTSSNGLKSKGSLTNDQHAVDTTSYNSSDRLSNSSVVTPSKSNFGHRRKFSLGNGILGPRKGEKIVVSTDGQNYNVEYNIPNTPAPANLNRHSTDDSSESLTLDDTNGASDMLVSSRLEQQNYNRSPTIGGAQESACTKSRSSKTPLKFEIHIVKVPLVGLYGIQFKKVSGNTWLYKSLASEILSRLNL</sequence>
<comment type="catalytic activity">
    <reaction evidence="8">
        <text>L-seryl-[protein] + ATP = O-phospho-L-seryl-[protein] + ADP + H(+)</text>
        <dbReference type="Rhea" id="RHEA:17989"/>
        <dbReference type="Rhea" id="RHEA-COMP:9863"/>
        <dbReference type="Rhea" id="RHEA-COMP:11604"/>
        <dbReference type="ChEBI" id="CHEBI:15378"/>
        <dbReference type="ChEBI" id="CHEBI:29999"/>
        <dbReference type="ChEBI" id="CHEBI:30616"/>
        <dbReference type="ChEBI" id="CHEBI:83421"/>
        <dbReference type="ChEBI" id="CHEBI:456216"/>
        <dbReference type="EC" id="2.7.11.1"/>
    </reaction>
</comment>
<evidence type="ECO:0000256" key="5">
    <source>
        <dbReference type="ARBA" id="ARBA00022777"/>
    </source>
</evidence>
<dbReference type="GO" id="GO:0004674">
    <property type="term" value="F:protein serine/threonine kinase activity"/>
    <property type="evidence" value="ECO:0007669"/>
    <property type="project" value="UniProtKB-KW"/>
</dbReference>
<dbReference type="EMBL" id="MQVM01000012">
    <property type="protein sequence ID" value="ONH73936.1"/>
    <property type="molecule type" value="Genomic_DNA"/>
</dbReference>
<evidence type="ECO:0000256" key="1">
    <source>
        <dbReference type="ARBA" id="ARBA00012513"/>
    </source>
</evidence>
<evidence type="ECO:0000256" key="4">
    <source>
        <dbReference type="ARBA" id="ARBA00022741"/>
    </source>
</evidence>
<dbReference type="GO" id="GO:0005524">
    <property type="term" value="F:ATP binding"/>
    <property type="evidence" value="ECO:0007669"/>
    <property type="project" value="UniProtKB-KW"/>
</dbReference>
<dbReference type="VEuPathDB" id="FungiDB:C5L36_0C05460"/>
<feature type="region of interest" description="Disordered" evidence="9">
    <location>
        <begin position="202"/>
        <end position="223"/>
    </location>
</feature>
<feature type="region of interest" description="Disordered" evidence="9">
    <location>
        <begin position="1"/>
        <end position="53"/>
    </location>
</feature>
<feature type="compositionally biased region" description="Polar residues" evidence="9">
    <location>
        <begin position="68"/>
        <end position="100"/>
    </location>
</feature>
<accession>A0A1V2LMM7</accession>
<evidence type="ECO:0000256" key="7">
    <source>
        <dbReference type="ARBA" id="ARBA00047899"/>
    </source>
</evidence>
<dbReference type="SUPFAM" id="SSF103243">
    <property type="entry name" value="KA1-like"/>
    <property type="match status" value="1"/>
</dbReference>
<name>A0A1V2LMM7_PICKU</name>
<proteinExistence type="predicted"/>
<dbReference type="InterPro" id="IPR001772">
    <property type="entry name" value="KA1_dom"/>
</dbReference>
<feature type="domain" description="KA1" evidence="10">
    <location>
        <begin position="619"/>
        <end position="668"/>
    </location>
</feature>
<dbReference type="Pfam" id="PF02149">
    <property type="entry name" value="KA1"/>
    <property type="match status" value="1"/>
</dbReference>
<reference evidence="12" key="1">
    <citation type="journal article" date="2017" name="Genome Announc.">
        <title>Genome sequences of Cyberlindnera fabianii 65, Pichia kudriavzevii 129, and Saccharomyces cerevisiae 131 isolated from fermented masau fruits in Zimbabwe.</title>
        <authorList>
            <person name="van Rijswijck I.M.H."/>
            <person name="Derks M.F.L."/>
            <person name="Abee T."/>
            <person name="de Ridder D."/>
            <person name="Smid E.J."/>
        </authorList>
    </citation>
    <scope>NUCLEOTIDE SEQUENCE [LARGE SCALE GENOMIC DNA]</scope>
    <source>
        <strain evidence="12">129</strain>
    </source>
</reference>
<dbReference type="PROSITE" id="PS50032">
    <property type="entry name" value="KA1"/>
    <property type="match status" value="1"/>
</dbReference>
<feature type="compositionally biased region" description="Polar residues" evidence="9">
    <location>
        <begin position="476"/>
        <end position="502"/>
    </location>
</feature>
<evidence type="ECO:0000256" key="8">
    <source>
        <dbReference type="ARBA" id="ARBA00048679"/>
    </source>
</evidence>
<feature type="compositionally biased region" description="Polar residues" evidence="9">
    <location>
        <begin position="9"/>
        <end position="47"/>
    </location>
</feature>
<keyword evidence="6" id="KW-0067">ATP-binding</keyword>
<organism evidence="11 12">
    <name type="scientific">Pichia kudriavzevii</name>
    <name type="common">Yeast</name>
    <name type="synonym">Issatchenkia orientalis</name>
    <dbReference type="NCBI Taxonomy" id="4909"/>
    <lineage>
        <taxon>Eukaryota</taxon>
        <taxon>Fungi</taxon>
        <taxon>Dikarya</taxon>
        <taxon>Ascomycota</taxon>
        <taxon>Saccharomycotina</taxon>
        <taxon>Pichiomycetes</taxon>
        <taxon>Pichiales</taxon>
        <taxon>Pichiaceae</taxon>
        <taxon>Pichia</taxon>
    </lineage>
</organism>
<dbReference type="EC" id="2.7.11.1" evidence="1"/>
<evidence type="ECO:0000313" key="12">
    <source>
        <dbReference type="Proteomes" id="UP000189274"/>
    </source>
</evidence>
<dbReference type="AlphaFoldDB" id="A0A1V2LMM7"/>
<protein>
    <recommendedName>
        <fullName evidence="1">non-specific serine/threonine protein kinase</fullName>
        <ecNumber evidence="1">2.7.11.1</ecNumber>
    </recommendedName>
</protein>
<feature type="region of interest" description="Disordered" evidence="9">
    <location>
        <begin position="68"/>
        <end position="179"/>
    </location>
</feature>
<evidence type="ECO:0000256" key="2">
    <source>
        <dbReference type="ARBA" id="ARBA00022527"/>
    </source>
</evidence>
<evidence type="ECO:0000256" key="9">
    <source>
        <dbReference type="SAM" id="MobiDB-lite"/>
    </source>
</evidence>
<keyword evidence="2" id="KW-0723">Serine/threonine-protein kinase</keyword>
<feature type="compositionally biased region" description="Basic and acidic residues" evidence="9">
    <location>
        <begin position="458"/>
        <end position="472"/>
    </location>
</feature>
<evidence type="ECO:0000256" key="6">
    <source>
        <dbReference type="ARBA" id="ARBA00022840"/>
    </source>
</evidence>
<gene>
    <name evidence="11" type="ORF">BOH78_2781</name>
</gene>
<feature type="compositionally biased region" description="Polar residues" evidence="9">
    <location>
        <begin position="211"/>
        <end position="223"/>
    </location>
</feature>
<feature type="region of interest" description="Disordered" evidence="9">
    <location>
        <begin position="415"/>
        <end position="527"/>
    </location>
</feature>
<evidence type="ECO:0000256" key="3">
    <source>
        <dbReference type="ARBA" id="ARBA00022679"/>
    </source>
</evidence>
<evidence type="ECO:0000313" key="11">
    <source>
        <dbReference type="EMBL" id="ONH73936.1"/>
    </source>
</evidence>
<feature type="region of interest" description="Disordered" evidence="9">
    <location>
        <begin position="560"/>
        <end position="580"/>
    </location>
</feature>
<keyword evidence="5 11" id="KW-0418">Kinase</keyword>
<keyword evidence="3" id="KW-0808">Transferase</keyword>
<dbReference type="Proteomes" id="UP000189274">
    <property type="component" value="Unassembled WGS sequence"/>
</dbReference>
<comment type="catalytic activity">
    <reaction evidence="7">
        <text>L-threonyl-[protein] + ATP = O-phospho-L-threonyl-[protein] + ADP + H(+)</text>
        <dbReference type="Rhea" id="RHEA:46608"/>
        <dbReference type="Rhea" id="RHEA-COMP:11060"/>
        <dbReference type="Rhea" id="RHEA-COMP:11605"/>
        <dbReference type="ChEBI" id="CHEBI:15378"/>
        <dbReference type="ChEBI" id="CHEBI:30013"/>
        <dbReference type="ChEBI" id="CHEBI:30616"/>
        <dbReference type="ChEBI" id="CHEBI:61977"/>
        <dbReference type="ChEBI" id="CHEBI:456216"/>
        <dbReference type="EC" id="2.7.11.1"/>
    </reaction>
</comment>